<name>A0A0N1INV1_PAPMA</name>
<keyword evidence="2" id="KW-1185">Reference proteome</keyword>
<reference evidence="1 2" key="1">
    <citation type="journal article" date="2015" name="Nat. Commun.">
        <title>Outbred genome sequencing and CRISPR/Cas9 gene editing in butterflies.</title>
        <authorList>
            <person name="Li X."/>
            <person name="Fan D."/>
            <person name="Zhang W."/>
            <person name="Liu G."/>
            <person name="Zhang L."/>
            <person name="Zhao L."/>
            <person name="Fang X."/>
            <person name="Chen L."/>
            <person name="Dong Y."/>
            <person name="Chen Y."/>
            <person name="Ding Y."/>
            <person name="Zhao R."/>
            <person name="Feng M."/>
            <person name="Zhu Y."/>
            <person name="Feng Y."/>
            <person name="Jiang X."/>
            <person name="Zhu D."/>
            <person name="Xiang H."/>
            <person name="Feng X."/>
            <person name="Li S."/>
            <person name="Wang J."/>
            <person name="Zhang G."/>
            <person name="Kronforst M.R."/>
            <person name="Wang W."/>
        </authorList>
    </citation>
    <scope>NUCLEOTIDE SEQUENCE [LARGE SCALE GENOMIC DNA]</scope>
    <source>
        <strain evidence="1">Ya'a_city_454_Pm</strain>
        <tissue evidence="1">Whole body</tissue>
    </source>
</reference>
<evidence type="ECO:0000313" key="1">
    <source>
        <dbReference type="EMBL" id="KPJ10204.1"/>
    </source>
</evidence>
<dbReference type="EMBL" id="KQ460969">
    <property type="protein sequence ID" value="KPJ10204.1"/>
    <property type="molecule type" value="Genomic_DNA"/>
</dbReference>
<gene>
    <name evidence="1" type="ORF">RR48_01246</name>
</gene>
<evidence type="ECO:0000313" key="2">
    <source>
        <dbReference type="Proteomes" id="UP000053240"/>
    </source>
</evidence>
<accession>A0A0N1INV1</accession>
<organism evidence="1 2">
    <name type="scientific">Papilio machaon</name>
    <name type="common">Old World swallowtail butterfly</name>
    <dbReference type="NCBI Taxonomy" id="76193"/>
    <lineage>
        <taxon>Eukaryota</taxon>
        <taxon>Metazoa</taxon>
        <taxon>Ecdysozoa</taxon>
        <taxon>Arthropoda</taxon>
        <taxon>Hexapoda</taxon>
        <taxon>Insecta</taxon>
        <taxon>Pterygota</taxon>
        <taxon>Neoptera</taxon>
        <taxon>Endopterygota</taxon>
        <taxon>Lepidoptera</taxon>
        <taxon>Glossata</taxon>
        <taxon>Ditrysia</taxon>
        <taxon>Papilionoidea</taxon>
        <taxon>Papilionidae</taxon>
        <taxon>Papilioninae</taxon>
        <taxon>Papilio</taxon>
    </lineage>
</organism>
<dbReference type="Proteomes" id="UP000053240">
    <property type="component" value="Unassembled WGS sequence"/>
</dbReference>
<proteinExistence type="predicted"/>
<dbReference type="InParanoid" id="A0A0N1INV1"/>
<protein>
    <submittedName>
        <fullName evidence="1">Uncharacterized protein</fullName>
    </submittedName>
</protein>
<sequence length="73" mass="8931">MFFHESSDSDSDYEEDMQLLALATLLIKQKKRRRYWIHPVNTKRETKGEFHCLVKELESDAEKFHQYFRMSNF</sequence>
<dbReference type="AlphaFoldDB" id="A0A0N1INV1"/>